<dbReference type="RefSeq" id="WP_167372578.1">
    <property type="nucleotide sequence ID" value="NZ_JBHVRE010000036.1"/>
</dbReference>
<comment type="caution">
    <text evidence="2">The sequence shown here is derived from an EMBL/GenBank/DDBJ whole genome shotgun (WGS) entry which is preliminary data.</text>
</comment>
<name>A0ABW6E5I5_9ACTN</name>
<feature type="compositionally biased region" description="Basic and acidic residues" evidence="1">
    <location>
        <begin position="26"/>
        <end position="55"/>
    </location>
</feature>
<accession>A0ABW6E5I5</accession>
<reference evidence="2 3" key="1">
    <citation type="submission" date="2024-09" db="EMBL/GenBank/DDBJ databases">
        <title>The Natural Products Discovery Center: Release of the First 8490 Sequenced Strains for Exploring Actinobacteria Biosynthetic Diversity.</title>
        <authorList>
            <person name="Kalkreuter E."/>
            <person name="Kautsar S.A."/>
            <person name="Yang D."/>
            <person name="Bader C.D."/>
            <person name="Teijaro C.N."/>
            <person name="Fluegel L."/>
            <person name="Davis C.M."/>
            <person name="Simpson J.R."/>
            <person name="Lauterbach L."/>
            <person name="Steele A.D."/>
            <person name="Gui C."/>
            <person name="Meng S."/>
            <person name="Li G."/>
            <person name="Viehrig K."/>
            <person name="Ye F."/>
            <person name="Su P."/>
            <person name="Kiefer A.F."/>
            <person name="Nichols A."/>
            <person name="Cepeda A.J."/>
            <person name="Yan W."/>
            <person name="Fan B."/>
            <person name="Jiang Y."/>
            <person name="Adhikari A."/>
            <person name="Zheng C.-J."/>
            <person name="Schuster L."/>
            <person name="Cowan T.M."/>
            <person name="Smanski M.J."/>
            <person name="Chevrette M.G."/>
            <person name="De Carvalho L.P.S."/>
            <person name="Shen B."/>
        </authorList>
    </citation>
    <scope>NUCLEOTIDE SEQUENCE [LARGE SCALE GENOMIC DNA]</scope>
    <source>
        <strain evidence="2 3">NPDC058584</strain>
    </source>
</reference>
<gene>
    <name evidence="2" type="ORF">ACFWR3_34665</name>
</gene>
<protein>
    <submittedName>
        <fullName evidence="2">Uncharacterized protein</fullName>
    </submittedName>
</protein>
<organism evidence="2 3">
    <name type="scientific">Streptomyces bacillaris</name>
    <dbReference type="NCBI Taxonomy" id="68179"/>
    <lineage>
        <taxon>Bacteria</taxon>
        <taxon>Bacillati</taxon>
        <taxon>Actinomycetota</taxon>
        <taxon>Actinomycetes</taxon>
        <taxon>Kitasatosporales</taxon>
        <taxon>Streptomycetaceae</taxon>
        <taxon>Streptomyces</taxon>
    </lineage>
</organism>
<keyword evidence="3" id="KW-1185">Reference proteome</keyword>
<evidence type="ECO:0000256" key="1">
    <source>
        <dbReference type="SAM" id="MobiDB-lite"/>
    </source>
</evidence>
<dbReference type="Proteomes" id="UP001598300">
    <property type="component" value="Unassembled WGS sequence"/>
</dbReference>
<feature type="region of interest" description="Disordered" evidence="1">
    <location>
        <begin position="1"/>
        <end position="55"/>
    </location>
</feature>
<proteinExistence type="predicted"/>
<sequence length="55" mass="6451">MSHHHHKSNEEVEGDPDTGHSRGMPRRPDEKKLDERLEKDREEVRRPPEGGTRPD</sequence>
<evidence type="ECO:0000313" key="2">
    <source>
        <dbReference type="EMBL" id="MFD3961209.1"/>
    </source>
</evidence>
<evidence type="ECO:0000313" key="3">
    <source>
        <dbReference type="Proteomes" id="UP001598300"/>
    </source>
</evidence>
<dbReference type="EMBL" id="JBHXPM010000053">
    <property type="protein sequence ID" value="MFD3961209.1"/>
    <property type="molecule type" value="Genomic_DNA"/>
</dbReference>